<dbReference type="EMBL" id="JAGHKP010000004">
    <property type="protein sequence ID" value="MBO9154855.1"/>
    <property type="molecule type" value="Genomic_DNA"/>
</dbReference>
<keyword evidence="1" id="KW-1133">Transmembrane helix</keyword>
<name>A0ABS3YK92_9BACT</name>
<dbReference type="RefSeq" id="WP_209147968.1">
    <property type="nucleotide sequence ID" value="NZ_JAGHKP010000004.1"/>
</dbReference>
<feature type="transmembrane region" description="Helical" evidence="1">
    <location>
        <begin position="7"/>
        <end position="23"/>
    </location>
</feature>
<dbReference type="PANTHER" id="PTHR34220">
    <property type="entry name" value="SENSOR HISTIDINE KINASE YPDA"/>
    <property type="match status" value="1"/>
</dbReference>
<feature type="transmembrane region" description="Helical" evidence="1">
    <location>
        <begin position="73"/>
        <end position="99"/>
    </location>
</feature>
<dbReference type="Proteomes" id="UP000679126">
    <property type="component" value="Unassembled WGS sequence"/>
</dbReference>
<dbReference type="Pfam" id="PF06580">
    <property type="entry name" value="His_kinase"/>
    <property type="match status" value="1"/>
</dbReference>
<dbReference type="InterPro" id="IPR036890">
    <property type="entry name" value="HATPase_C_sf"/>
</dbReference>
<evidence type="ECO:0000313" key="3">
    <source>
        <dbReference type="EMBL" id="MBO9154855.1"/>
    </source>
</evidence>
<comment type="caution">
    <text evidence="3">The sequence shown here is derived from an EMBL/GenBank/DDBJ whole genome shotgun (WGS) entry which is preliminary data.</text>
</comment>
<feature type="transmembrane region" description="Helical" evidence="1">
    <location>
        <begin position="43"/>
        <end position="61"/>
    </location>
</feature>
<keyword evidence="3" id="KW-0808">Transferase</keyword>
<dbReference type="GO" id="GO:0016301">
    <property type="term" value="F:kinase activity"/>
    <property type="evidence" value="ECO:0007669"/>
    <property type="project" value="UniProtKB-KW"/>
</dbReference>
<dbReference type="InterPro" id="IPR050640">
    <property type="entry name" value="Bact_2-comp_sensor_kinase"/>
</dbReference>
<keyword evidence="1" id="KW-0472">Membrane</keyword>
<dbReference type="PANTHER" id="PTHR34220:SF7">
    <property type="entry name" value="SENSOR HISTIDINE KINASE YPDA"/>
    <property type="match status" value="1"/>
</dbReference>
<keyword evidence="1" id="KW-0812">Transmembrane</keyword>
<sequence length="361" mass="41243">MKIRYRYWACQLGGWSFFTYLWHNIRAGEGFAWRLDVFGDKDFYSAFLIGIFSTHLLYLYLRKQQVERYRLGAVFLKVWGAVSLTALLIQLLITGLTIIEEGGWSSFFSSIYKSMDENQFHGVAANIVLGGIFLAMWCIWHLVVWGWVIVYFSLLQGRFRRIELENANRLKQAELDNLKTKLNPHFLFNALSSIRSLIAENPERAQQAVGELAEVLRSAMLSEHQQLIPFGKELEVVQHYLAIEKIRFEERLRVHYTIDPQIHQQTMPPMLLQTLVENAIKHGISKLSAGGDISISAALEDRMLVLRVENTGQVAETVTQTGFGIQGTIKRLTLLYGNKANFTIHNTARQTVCATVKFPAA</sequence>
<feature type="transmembrane region" description="Helical" evidence="1">
    <location>
        <begin position="119"/>
        <end position="152"/>
    </location>
</feature>
<protein>
    <submittedName>
        <fullName evidence="3">Histidine kinase</fullName>
    </submittedName>
</protein>
<keyword evidence="4" id="KW-1185">Reference proteome</keyword>
<dbReference type="SUPFAM" id="SSF55874">
    <property type="entry name" value="ATPase domain of HSP90 chaperone/DNA topoisomerase II/histidine kinase"/>
    <property type="match status" value="1"/>
</dbReference>
<evidence type="ECO:0000259" key="2">
    <source>
        <dbReference type="Pfam" id="PF06580"/>
    </source>
</evidence>
<evidence type="ECO:0000313" key="4">
    <source>
        <dbReference type="Proteomes" id="UP000679126"/>
    </source>
</evidence>
<organism evidence="3 4">
    <name type="scientific">Chitinophaga chungangae</name>
    <dbReference type="NCBI Taxonomy" id="2821488"/>
    <lineage>
        <taxon>Bacteria</taxon>
        <taxon>Pseudomonadati</taxon>
        <taxon>Bacteroidota</taxon>
        <taxon>Chitinophagia</taxon>
        <taxon>Chitinophagales</taxon>
        <taxon>Chitinophagaceae</taxon>
        <taxon>Chitinophaga</taxon>
    </lineage>
</organism>
<reference evidence="4" key="1">
    <citation type="submission" date="2021-03" db="EMBL/GenBank/DDBJ databases">
        <title>Assistant Professor.</title>
        <authorList>
            <person name="Huq M.A."/>
        </authorList>
    </citation>
    <scope>NUCLEOTIDE SEQUENCE [LARGE SCALE GENOMIC DNA]</scope>
    <source>
        <strain evidence="4">MAH-28</strain>
    </source>
</reference>
<gene>
    <name evidence="3" type="ORF">J7I43_21685</name>
</gene>
<keyword evidence="3" id="KW-0418">Kinase</keyword>
<dbReference type="InterPro" id="IPR010559">
    <property type="entry name" value="Sig_transdc_His_kin_internal"/>
</dbReference>
<feature type="domain" description="Signal transduction histidine kinase internal region" evidence="2">
    <location>
        <begin position="173"/>
        <end position="252"/>
    </location>
</feature>
<dbReference type="Gene3D" id="3.30.565.10">
    <property type="entry name" value="Histidine kinase-like ATPase, C-terminal domain"/>
    <property type="match status" value="1"/>
</dbReference>
<evidence type="ECO:0000256" key="1">
    <source>
        <dbReference type="SAM" id="Phobius"/>
    </source>
</evidence>
<proteinExistence type="predicted"/>
<accession>A0ABS3YK92</accession>